<dbReference type="PANTHER" id="PTHR43197:SF1">
    <property type="entry name" value="UTP--GLUCOSE-1-PHOSPHATE URIDYLYLTRANSFERASE"/>
    <property type="match status" value="1"/>
</dbReference>
<dbReference type="RefSeq" id="WP_188859826.1">
    <property type="nucleotide sequence ID" value="NZ_BMLT01000003.1"/>
</dbReference>
<dbReference type="SUPFAM" id="SSF53448">
    <property type="entry name" value="Nucleotide-diphospho-sugar transferases"/>
    <property type="match status" value="1"/>
</dbReference>
<evidence type="ECO:0000259" key="9">
    <source>
        <dbReference type="Pfam" id="PF00483"/>
    </source>
</evidence>
<gene>
    <name evidence="10" type="primary">galU</name>
    <name evidence="10" type="ORF">GCM10011348_13940</name>
</gene>
<evidence type="ECO:0000256" key="4">
    <source>
        <dbReference type="ARBA" id="ARBA00022679"/>
    </source>
</evidence>
<dbReference type="Gene3D" id="3.90.550.10">
    <property type="entry name" value="Spore Coat Polysaccharide Biosynthesis Protein SpsA, Chain A"/>
    <property type="match status" value="1"/>
</dbReference>
<evidence type="ECO:0000256" key="5">
    <source>
        <dbReference type="ARBA" id="ARBA00022695"/>
    </source>
</evidence>
<evidence type="ECO:0000256" key="2">
    <source>
        <dbReference type="ARBA" id="ARBA00012415"/>
    </source>
</evidence>
<dbReference type="InterPro" id="IPR029044">
    <property type="entry name" value="Nucleotide-diphossugar_trans"/>
</dbReference>
<comment type="function">
    <text evidence="6">May play a role in stationary phase survival.</text>
</comment>
<dbReference type="EMBL" id="BMLT01000003">
    <property type="protein sequence ID" value="GGO79503.1"/>
    <property type="molecule type" value="Genomic_DNA"/>
</dbReference>
<keyword evidence="5 8" id="KW-0548">Nucleotidyltransferase</keyword>
<evidence type="ECO:0000313" key="11">
    <source>
        <dbReference type="Proteomes" id="UP000599578"/>
    </source>
</evidence>
<keyword evidence="11" id="KW-1185">Reference proteome</keyword>
<dbReference type="AlphaFoldDB" id="A0A917ZAZ3"/>
<dbReference type="NCBIfam" id="TIGR01099">
    <property type="entry name" value="galU"/>
    <property type="match status" value="1"/>
</dbReference>
<comment type="caution">
    <text evidence="10">The sequence shown here is derived from an EMBL/GenBank/DDBJ whole genome shotgun (WGS) entry which is preliminary data.</text>
</comment>
<sequence>MLSKVVIPVAGLGTRVLPASKAIPKEMLSVVDKPVIQHVVEEAVAAGFRQIILVTRSGKSAIEDHFDSHYELEAELDRKGKVALLSSVKEILPAGVEVISVRQPFAKGLGHAVLCAAGVTGDEDFAVMLPDMLIDNDRAGADMQAMVERYRAGGAGQIMVEAVPQEQVERYGIVDCGGAAVKAGAGARVTGMVEKPARDEAPSNLAIVGRYILPARVMGLLEDTQPGAGDEIQLTDALVRLIQEAPLEAYSMTGDIYDCGNKAGLLQANVALGLKHPETADALAAFLAKRRT</sequence>
<keyword evidence="4 8" id="KW-0808">Transferase</keyword>
<evidence type="ECO:0000256" key="6">
    <source>
        <dbReference type="ARBA" id="ARBA00037294"/>
    </source>
</evidence>
<evidence type="ECO:0000256" key="7">
    <source>
        <dbReference type="ARBA" id="ARBA00048128"/>
    </source>
</evidence>
<dbReference type="CDD" id="cd02541">
    <property type="entry name" value="UGPase_prokaryotic"/>
    <property type="match status" value="1"/>
</dbReference>
<reference evidence="10 11" key="1">
    <citation type="journal article" date="2014" name="Int. J. Syst. Evol. Microbiol.">
        <title>Complete genome sequence of Corynebacterium casei LMG S-19264T (=DSM 44701T), isolated from a smear-ripened cheese.</title>
        <authorList>
            <consortium name="US DOE Joint Genome Institute (JGI-PGF)"/>
            <person name="Walter F."/>
            <person name="Albersmeier A."/>
            <person name="Kalinowski J."/>
            <person name="Ruckert C."/>
        </authorList>
    </citation>
    <scope>NUCLEOTIDE SEQUENCE [LARGE SCALE GENOMIC DNA]</scope>
    <source>
        <strain evidence="10 11">CGMCC 1.7286</strain>
    </source>
</reference>
<evidence type="ECO:0000313" key="10">
    <source>
        <dbReference type="EMBL" id="GGO79503.1"/>
    </source>
</evidence>
<evidence type="ECO:0000256" key="1">
    <source>
        <dbReference type="ARBA" id="ARBA00006890"/>
    </source>
</evidence>
<dbReference type="PANTHER" id="PTHR43197">
    <property type="entry name" value="UTP--GLUCOSE-1-PHOSPHATE URIDYLYLTRANSFERASE"/>
    <property type="match status" value="1"/>
</dbReference>
<comment type="similarity">
    <text evidence="1 8">Belongs to the UDPGP type 2 family.</text>
</comment>
<dbReference type="InterPro" id="IPR005771">
    <property type="entry name" value="GalU_uridylyltTrfase_bac/arc"/>
</dbReference>
<dbReference type="InterPro" id="IPR005835">
    <property type="entry name" value="NTP_transferase_dom"/>
</dbReference>
<organism evidence="10 11">
    <name type="scientific">Marinobacterium nitratireducens</name>
    <dbReference type="NCBI Taxonomy" id="518897"/>
    <lineage>
        <taxon>Bacteria</taxon>
        <taxon>Pseudomonadati</taxon>
        <taxon>Pseudomonadota</taxon>
        <taxon>Gammaproteobacteria</taxon>
        <taxon>Oceanospirillales</taxon>
        <taxon>Oceanospirillaceae</taxon>
        <taxon>Marinobacterium</taxon>
    </lineage>
</organism>
<accession>A0A917ZAZ3</accession>
<dbReference type="Proteomes" id="UP000599578">
    <property type="component" value="Unassembled WGS sequence"/>
</dbReference>
<proteinExistence type="inferred from homology"/>
<evidence type="ECO:0000256" key="8">
    <source>
        <dbReference type="RuleBase" id="RU361259"/>
    </source>
</evidence>
<name>A0A917ZAZ3_9GAMM</name>
<feature type="domain" description="Nucleotidyl transferase" evidence="9">
    <location>
        <begin position="5"/>
        <end position="271"/>
    </location>
</feature>
<comment type="catalytic activity">
    <reaction evidence="7 8">
        <text>alpha-D-glucose 1-phosphate + UTP + H(+) = UDP-alpha-D-glucose + diphosphate</text>
        <dbReference type="Rhea" id="RHEA:19889"/>
        <dbReference type="ChEBI" id="CHEBI:15378"/>
        <dbReference type="ChEBI" id="CHEBI:33019"/>
        <dbReference type="ChEBI" id="CHEBI:46398"/>
        <dbReference type="ChEBI" id="CHEBI:58601"/>
        <dbReference type="ChEBI" id="CHEBI:58885"/>
        <dbReference type="EC" id="2.7.7.9"/>
    </reaction>
</comment>
<dbReference type="EC" id="2.7.7.9" evidence="2 8"/>
<dbReference type="Pfam" id="PF00483">
    <property type="entry name" value="NTP_transferase"/>
    <property type="match status" value="1"/>
</dbReference>
<dbReference type="GO" id="GO:0006011">
    <property type="term" value="P:UDP-alpha-D-glucose metabolic process"/>
    <property type="evidence" value="ECO:0007669"/>
    <property type="project" value="InterPro"/>
</dbReference>
<protein>
    <recommendedName>
        <fullName evidence="3 8">UTP--glucose-1-phosphate uridylyltransferase</fullName>
        <ecNumber evidence="2 8">2.7.7.9</ecNumber>
    </recommendedName>
    <alternativeName>
        <fullName evidence="8">UDP-glucose pyrophosphorylase</fullName>
    </alternativeName>
</protein>
<evidence type="ECO:0000256" key="3">
    <source>
        <dbReference type="ARBA" id="ARBA00019048"/>
    </source>
</evidence>
<dbReference type="GO" id="GO:0003983">
    <property type="term" value="F:UTP:glucose-1-phosphate uridylyltransferase activity"/>
    <property type="evidence" value="ECO:0007669"/>
    <property type="project" value="UniProtKB-EC"/>
</dbReference>